<dbReference type="AlphaFoldDB" id="A0A402AZ74"/>
<name>A0A402AZ74_9CHLR</name>
<dbReference type="Proteomes" id="UP000287188">
    <property type="component" value="Unassembled WGS sequence"/>
</dbReference>
<proteinExistence type="predicted"/>
<comment type="caution">
    <text evidence="1">The sequence shown here is derived from an EMBL/GenBank/DDBJ whole genome shotgun (WGS) entry which is preliminary data.</text>
</comment>
<dbReference type="EMBL" id="BIFS01000002">
    <property type="protein sequence ID" value="GCE24416.1"/>
    <property type="molecule type" value="Genomic_DNA"/>
</dbReference>
<sequence length="43" mass="4855">MLTKYINFVDIRENAATSAVVFSLIFMSGQQDEQKTFHYPGGV</sequence>
<evidence type="ECO:0000313" key="1">
    <source>
        <dbReference type="EMBL" id="GCE24416.1"/>
    </source>
</evidence>
<reference evidence="2" key="1">
    <citation type="submission" date="2018-12" db="EMBL/GenBank/DDBJ databases">
        <title>Tengunoibacter tsumagoiensis gen. nov., sp. nov., Dictyobacter kobayashii sp. nov., D. alpinus sp. nov., and D. joshuensis sp. nov. and description of Dictyobacteraceae fam. nov. within the order Ktedonobacterales isolated from Tengu-no-mugimeshi.</title>
        <authorList>
            <person name="Wang C.M."/>
            <person name="Zheng Y."/>
            <person name="Sakai Y."/>
            <person name="Toyoda A."/>
            <person name="Minakuchi Y."/>
            <person name="Abe K."/>
            <person name="Yokota A."/>
            <person name="Yabe S."/>
        </authorList>
    </citation>
    <scope>NUCLEOTIDE SEQUENCE [LARGE SCALE GENOMIC DNA]</scope>
    <source>
        <strain evidence="2">Uno11</strain>
    </source>
</reference>
<organism evidence="1 2">
    <name type="scientific">Dictyobacter kobayashii</name>
    <dbReference type="NCBI Taxonomy" id="2014872"/>
    <lineage>
        <taxon>Bacteria</taxon>
        <taxon>Bacillati</taxon>
        <taxon>Chloroflexota</taxon>
        <taxon>Ktedonobacteria</taxon>
        <taxon>Ktedonobacterales</taxon>
        <taxon>Dictyobacteraceae</taxon>
        <taxon>Dictyobacter</taxon>
    </lineage>
</organism>
<protein>
    <submittedName>
        <fullName evidence="1">Uncharacterized protein</fullName>
    </submittedName>
</protein>
<keyword evidence="2" id="KW-1185">Reference proteome</keyword>
<accession>A0A402AZ74</accession>
<gene>
    <name evidence="1" type="ORF">KDK_82160</name>
</gene>
<evidence type="ECO:0000313" key="2">
    <source>
        <dbReference type="Proteomes" id="UP000287188"/>
    </source>
</evidence>